<keyword evidence="3" id="KW-1003">Cell membrane</keyword>
<keyword evidence="6 7" id="KW-0472">Membrane</keyword>
<evidence type="ECO:0000313" key="9">
    <source>
        <dbReference type="Proteomes" id="UP001212498"/>
    </source>
</evidence>
<dbReference type="PANTHER" id="PTHR34584:SF1">
    <property type="entry name" value="NA(+)_H(+) ANTIPORTER SUBUNIT E1"/>
    <property type="match status" value="1"/>
</dbReference>
<proteinExistence type="inferred from homology"/>
<dbReference type="InterPro" id="IPR002758">
    <property type="entry name" value="Cation_antiport_E"/>
</dbReference>
<evidence type="ECO:0000256" key="7">
    <source>
        <dbReference type="SAM" id="Phobius"/>
    </source>
</evidence>
<name>A0ABT4SV40_9ACTN</name>
<keyword evidence="4 7" id="KW-0812">Transmembrane</keyword>
<organism evidence="8 9">
    <name type="scientific">Nonomuraea ferruginea</name>
    <dbReference type="NCBI Taxonomy" id="46174"/>
    <lineage>
        <taxon>Bacteria</taxon>
        <taxon>Bacillati</taxon>
        <taxon>Actinomycetota</taxon>
        <taxon>Actinomycetes</taxon>
        <taxon>Streptosporangiales</taxon>
        <taxon>Streptosporangiaceae</taxon>
        <taxon>Nonomuraea</taxon>
    </lineage>
</organism>
<evidence type="ECO:0000256" key="4">
    <source>
        <dbReference type="ARBA" id="ARBA00022692"/>
    </source>
</evidence>
<evidence type="ECO:0000256" key="2">
    <source>
        <dbReference type="ARBA" id="ARBA00006228"/>
    </source>
</evidence>
<feature type="transmembrane region" description="Helical" evidence="7">
    <location>
        <begin position="128"/>
        <end position="148"/>
    </location>
</feature>
<comment type="similarity">
    <text evidence="2">Belongs to the CPA3 antiporters (TC 2.A.63) subunit E family.</text>
</comment>
<feature type="transmembrane region" description="Helical" evidence="7">
    <location>
        <begin position="26"/>
        <end position="46"/>
    </location>
</feature>
<evidence type="ECO:0000256" key="5">
    <source>
        <dbReference type="ARBA" id="ARBA00022989"/>
    </source>
</evidence>
<evidence type="ECO:0000256" key="3">
    <source>
        <dbReference type="ARBA" id="ARBA00022475"/>
    </source>
</evidence>
<comment type="subcellular location">
    <subcellularLocation>
        <location evidence="1">Cell membrane</location>
        <topology evidence="1">Multi-pass membrane protein</topology>
    </subcellularLocation>
</comment>
<sequence>MTEPSEAGPQEPERQGKTRDRLAPRLFGRPVPLALVCWLALIWMMLWGDLSFGTLVGGLIAGAVVTWLLPLPVLDPGIRFRPLPFVRFLAWFLLDLVTSTARVVFWVLRSPSPPTAIVPVRLRTSSEAMTVMIMIGVTTVPGSLVLGADRERRELTIHVLGRSGPHAVVAALTQDEVTALETRIVAAFGTRADRKELG</sequence>
<dbReference type="Proteomes" id="UP001212498">
    <property type="component" value="Unassembled WGS sequence"/>
</dbReference>
<feature type="transmembrane region" description="Helical" evidence="7">
    <location>
        <begin position="85"/>
        <end position="108"/>
    </location>
</feature>
<reference evidence="8 9" key="1">
    <citation type="submission" date="2022-11" db="EMBL/GenBank/DDBJ databases">
        <title>Nonomuraea corallina sp. nov., a new species of the genus Nonomuraea isolated from sea side sediment in Thai sea.</title>
        <authorList>
            <person name="Ngamcharungchit C."/>
            <person name="Matsumoto A."/>
            <person name="Suriyachadkun C."/>
            <person name="Panbangred W."/>
            <person name="Inahashi Y."/>
            <person name="Intra B."/>
        </authorList>
    </citation>
    <scope>NUCLEOTIDE SEQUENCE [LARGE SCALE GENOMIC DNA]</scope>
    <source>
        <strain evidence="8 9">DSM 43553</strain>
    </source>
</reference>
<dbReference type="PANTHER" id="PTHR34584">
    <property type="entry name" value="NA(+)/H(+) ANTIPORTER SUBUNIT E1"/>
    <property type="match status" value="1"/>
</dbReference>
<protein>
    <submittedName>
        <fullName evidence="8">Na+/H+ antiporter subunit E</fullName>
    </submittedName>
</protein>
<keyword evidence="9" id="KW-1185">Reference proteome</keyword>
<evidence type="ECO:0000313" key="8">
    <source>
        <dbReference type="EMBL" id="MDA0640691.1"/>
    </source>
</evidence>
<evidence type="ECO:0000256" key="1">
    <source>
        <dbReference type="ARBA" id="ARBA00004651"/>
    </source>
</evidence>
<evidence type="ECO:0000256" key="6">
    <source>
        <dbReference type="ARBA" id="ARBA00023136"/>
    </source>
</evidence>
<keyword evidence="5 7" id="KW-1133">Transmembrane helix</keyword>
<gene>
    <name evidence="8" type="ORF">OUY24_08680</name>
</gene>
<dbReference type="Pfam" id="PF01899">
    <property type="entry name" value="MNHE"/>
    <property type="match status" value="1"/>
</dbReference>
<comment type="caution">
    <text evidence="8">The sequence shown here is derived from an EMBL/GenBank/DDBJ whole genome shotgun (WGS) entry which is preliminary data.</text>
</comment>
<feature type="transmembrane region" description="Helical" evidence="7">
    <location>
        <begin position="52"/>
        <end position="73"/>
    </location>
</feature>
<dbReference type="NCBIfam" id="NF006521">
    <property type="entry name" value="PRK08965.1-5"/>
    <property type="match status" value="1"/>
</dbReference>
<dbReference type="RefSeq" id="WP_271275845.1">
    <property type="nucleotide sequence ID" value="NZ_BAABFD010000002.1"/>
</dbReference>
<dbReference type="EMBL" id="JAPNUD010000015">
    <property type="protein sequence ID" value="MDA0640691.1"/>
    <property type="molecule type" value="Genomic_DNA"/>
</dbReference>
<accession>A0ABT4SV40</accession>